<feature type="chain" id="PRO_5036261695" description="peptide chain release factor N(5)-glutamine methyltransferase" evidence="6">
    <location>
        <begin position="26"/>
        <end position="323"/>
    </location>
</feature>
<keyword evidence="2 9" id="KW-0489">Methyltransferase</keyword>
<keyword evidence="6" id="KW-0732">Signal</keyword>
<dbReference type="EMBL" id="HBUF01180285">
    <property type="protein sequence ID" value="CAG6655151.1"/>
    <property type="molecule type" value="Transcribed_RNA"/>
</dbReference>
<evidence type="ECO:0000256" key="5">
    <source>
        <dbReference type="ARBA" id="ARBA00048391"/>
    </source>
</evidence>
<dbReference type="EMBL" id="HBUF01364231">
    <property type="protein sequence ID" value="CAG6722664.1"/>
    <property type="molecule type" value="Transcribed_RNA"/>
</dbReference>
<dbReference type="EC" id="2.1.1.297" evidence="1"/>
<dbReference type="Gene3D" id="3.40.50.150">
    <property type="entry name" value="Vaccinia Virus protein VP39"/>
    <property type="match status" value="1"/>
</dbReference>
<dbReference type="SUPFAM" id="SSF53335">
    <property type="entry name" value="S-adenosyl-L-methionine-dependent methyltransferases"/>
    <property type="match status" value="1"/>
</dbReference>
<protein>
    <recommendedName>
        <fullName evidence="1">peptide chain release factor N(5)-glutamine methyltransferase</fullName>
        <ecNumber evidence="1">2.1.1.297</ecNumber>
    </recommendedName>
</protein>
<dbReference type="Pfam" id="PF17827">
    <property type="entry name" value="PrmC_N"/>
    <property type="match status" value="1"/>
</dbReference>
<feature type="signal peptide" evidence="6">
    <location>
        <begin position="1"/>
        <end position="25"/>
    </location>
</feature>
<evidence type="ECO:0000259" key="8">
    <source>
        <dbReference type="Pfam" id="PF17827"/>
    </source>
</evidence>
<dbReference type="InterPro" id="IPR004556">
    <property type="entry name" value="HemK-like"/>
</dbReference>
<evidence type="ECO:0000313" key="9">
    <source>
        <dbReference type="EMBL" id="CAG6607446.1"/>
    </source>
</evidence>
<comment type="catalytic activity">
    <reaction evidence="5">
        <text>L-glutaminyl-[peptide chain release factor] + S-adenosyl-L-methionine = N(5)-methyl-L-glutaminyl-[peptide chain release factor] + S-adenosyl-L-homocysteine + H(+)</text>
        <dbReference type="Rhea" id="RHEA:42896"/>
        <dbReference type="Rhea" id="RHEA-COMP:10271"/>
        <dbReference type="Rhea" id="RHEA-COMP:10272"/>
        <dbReference type="ChEBI" id="CHEBI:15378"/>
        <dbReference type="ChEBI" id="CHEBI:30011"/>
        <dbReference type="ChEBI" id="CHEBI:57856"/>
        <dbReference type="ChEBI" id="CHEBI:59789"/>
        <dbReference type="ChEBI" id="CHEBI:61891"/>
        <dbReference type="EC" id="2.1.1.297"/>
    </reaction>
</comment>
<dbReference type="EMBL" id="HBUF01008004">
    <property type="protein sequence ID" value="CAG6607446.1"/>
    <property type="molecule type" value="Transcribed_RNA"/>
</dbReference>
<evidence type="ECO:0000256" key="4">
    <source>
        <dbReference type="ARBA" id="ARBA00022691"/>
    </source>
</evidence>
<accession>A0A8D8PML7</accession>
<dbReference type="InterPro" id="IPR040758">
    <property type="entry name" value="PrmC_N"/>
</dbReference>
<organism evidence="9">
    <name type="scientific">Cacopsylla melanoneura</name>
    <dbReference type="NCBI Taxonomy" id="428564"/>
    <lineage>
        <taxon>Eukaryota</taxon>
        <taxon>Metazoa</taxon>
        <taxon>Ecdysozoa</taxon>
        <taxon>Arthropoda</taxon>
        <taxon>Hexapoda</taxon>
        <taxon>Insecta</taxon>
        <taxon>Pterygota</taxon>
        <taxon>Neoptera</taxon>
        <taxon>Paraneoptera</taxon>
        <taxon>Hemiptera</taxon>
        <taxon>Sternorrhyncha</taxon>
        <taxon>Psylloidea</taxon>
        <taxon>Psyllidae</taxon>
        <taxon>Psyllinae</taxon>
        <taxon>Cacopsylla</taxon>
    </lineage>
</organism>
<evidence type="ECO:0000256" key="3">
    <source>
        <dbReference type="ARBA" id="ARBA00022679"/>
    </source>
</evidence>
<evidence type="ECO:0000256" key="1">
    <source>
        <dbReference type="ARBA" id="ARBA00012771"/>
    </source>
</evidence>
<dbReference type="GO" id="GO:0102559">
    <property type="term" value="F:peptide chain release factor N(5)-glutamine methyltransferase activity"/>
    <property type="evidence" value="ECO:0007669"/>
    <property type="project" value="UniProtKB-EC"/>
</dbReference>
<dbReference type="GO" id="GO:0003676">
    <property type="term" value="F:nucleic acid binding"/>
    <property type="evidence" value="ECO:0007669"/>
    <property type="project" value="InterPro"/>
</dbReference>
<feature type="domain" description="Release factor glutamine methyltransferase N-terminal" evidence="8">
    <location>
        <begin position="35"/>
        <end position="103"/>
    </location>
</feature>
<keyword evidence="3 9" id="KW-0808">Transferase</keyword>
<dbReference type="EMBL" id="HBUF01008006">
    <property type="protein sequence ID" value="CAG6607450.1"/>
    <property type="molecule type" value="Transcribed_RNA"/>
</dbReference>
<name>A0A8D8PML7_9HEMI</name>
<dbReference type="EMBL" id="HBUF01664007">
    <property type="protein sequence ID" value="CAG6789242.1"/>
    <property type="molecule type" value="Transcribed_RNA"/>
</dbReference>
<evidence type="ECO:0000259" key="7">
    <source>
        <dbReference type="Pfam" id="PF05175"/>
    </source>
</evidence>
<dbReference type="CDD" id="cd02440">
    <property type="entry name" value="AdoMet_MTases"/>
    <property type="match status" value="1"/>
</dbReference>
<dbReference type="GO" id="GO:0032259">
    <property type="term" value="P:methylation"/>
    <property type="evidence" value="ECO:0007669"/>
    <property type="project" value="UniProtKB-KW"/>
</dbReference>
<dbReference type="PANTHER" id="PTHR18895:SF74">
    <property type="entry name" value="MTRF1L RELEASE FACTOR GLUTAMINE METHYLTRANSFERASE"/>
    <property type="match status" value="1"/>
</dbReference>
<dbReference type="EMBL" id="HBUF01180284">
    <property type="protein sequence ID" value="CAG6655150.1"/>
    <property type="molecule type" value="Transcribed_RNA"/>
</dbReference>
<keyword evidence="4" id="KW-0949">S-adenosyl-L-methionine</keyword>
<dbReference type="NCBIfam" id="TIGR00536">
    <property type="entry name" value="hemK_fam"/>
    <property type="match status" value="1"/>
</dbReference>
<evidence type="ECO:0000256" key="6">
    <source>
        <dbReference type="SAM" id="SignalP"/>
    </source>
</evidence>
<dbReference type="InterPro" id="IPR050320">
    <property type="entry name" value="N5-glutamine_MTase"/>
</dbReference>
<dbReference type="EMBL" id="HBUF01008003">
    <property type="protein sequence ID" value="CAG6607444.1"/>
    <property type="molecule type" value="Transcribed_RNA"/>
</dbReference>
<dbReference type="EMBL" id="HBUF01664004">
    <property type="protein sequence ID" value="CAG6789236.1"/>
    <property type="molecule type" value="Transcribed_RNA"/>
</dbReference>
<dbReference type="GO" id="GO:0005739">
    <property type="term" value="C:mitochondrion"/>
    <property type="evidence" value="ECO:0007669"/>
    <property type="project" value="TreeGrafter"/>
</dbReference>
<feature type="domain" description="Methyltransferase small" evidence="7">
    <location>
        <begin position="137"/>
        <end position="227"/>
    </location>
</feature>
<dbReference type="PROSITE" id="PS00092">
    <property type="entry name" value="N6_MTASE"/>
    <property type="match status" value="1"/>
</dbReference>
<dbReference type="Gene3D" id="1.10.8.10">
    <property type="entry name" value="DNA helicase RuvA subunit, C-terminal domain"/>
    <property type="match status" value="1"/>
</dbReference>
<proteinExistence type="predicted"/>
<evidence type="ECO:0000256" key="2">
    <source>
        <dbReference type="ARBA" id="ARBA00022603"/>
    </source>
</evidence>
<dbReference type="InterPro" id="IPR029063">
    <property type="entry name" value="SAM-dependent_MTases_sf"/>
</dbReference>
<dbReference type="PANTHER" id="PTHR18895">
    <property type="entry name" value="HEMK METHYLTRANSFERASE"/>
    <property type="match status" value="1"/>
</dbReference>
<dbReference type="EMBL" id="HBUF01664005">
    <property type="protein sequence ID" value="CAG6789238.1"/>
    <property type="molecule type" value="Transcribed_RNA"/>
</dbReference>
<dbReference type="EMBL" id="HBUF01664006">
    <property type="protein sequence ID" value="CAG6789240.1"/>
    <property type="molecule type" value="Transcribed_RNA"/>
</dbReference>
<reference evidence="9" key="1">
    <citation type="submission" date="2021-05" db="EMBL/GenBank/DDBJ databases">
        <authorList>
            <person name="Alioto T."/>
            <person name="Alioto T."/>
            <person name="Gomez Garrido J."/>
        </authorList>
    </citation>
    <scope>NUCLEOTIDE SEQUENCE</scope>
</reference>
<dbReference type="EMBL" id="HBUF01664008">
    <property type="protein sequence ID" value="CAG6789244.1"/>
    <property type="molecule type" value="Transcribed_RNA"/>
</dbReference>
<dbReference type="EMBL" id="HBUF01180283">
    <property type="protein sequence ID" value="CAG6655149.1"/>
    <property type="molecule type" value="Transcribed_RNA"/>
</dbReference>
<dbReference type="InterPro" id="IPR007848">
    <property type="entry name" value="Small_mtfrase_dom"/>
</dbReference>
<dbReference type="EMBL" id="HBUF01664009">
    <property type="protein sequence ID" value="CAG6789246.1"/>
    <property type="molecule type" value="Transcribed_RNA"/>
</dbReference>
<sequence length="323" mass="36303">MSLNKMTVLKNCVVLVLSLQKRTLASSTNLVGNVMKEWTGKFEKANIPEPKSSIRNIMAHVMNNSKVDDLLADQDSELSEAQISSLNKLCECRLARMPVQYIIKEWDFRDLTLKMVPPVFIPRSETEELIDIITNKFATPPSRMIEIGSGTGAISIALLKQFPGLKGIAIDLSKHACDLTHENAVAHGVSNNLQIINTEIDNKGQIKNFPTELLKEKFDLIVSNPPYIPSLEIPKLQPEISLYEDLKALDGGHDGLHVIKPICVFGSNHLKPDGSIFLETNHDHLEQIKGWLDVCKGHMKLKLEESYKDFNDKDRFVQLKLIK</sequence>
<dbReference type="InterPro" id="IPR002052">
    <property type="entry name" value="DNA_methylase_N6_adenine_CS"/>
</dbReference>
<dbReference type="Pfam" id="PF05175">
    <property type="entry name" value="MTS"/>
    <property type="match status" value="1"/>
</dbReference>
<dbReference type="AlphaFoldDB" id="A0A8D8PML7"/>